<protein>
    <submittedName>
        <fullName evidence="1">Uncharacterized protein</fullName>
    </submittedName>
</protein>
<proteinExistence type="predicted"/>
<dbReference type="RefSeq" id="WP_207988476.1">
    <property type="nucleotide sequence ID" value="NZ_JAGBKM010000001.1"/>
</dbReference>
<organism evidence="1 2">
    <name type="scientific">Psychrobacter coccoides</name>
    <dbReference type="NCBI Taxonomy" id="2818440"/>
    <lineage>
        <taxon>Bacteria</taxon>
        <taxon>Pseudomonadati</taxon>
        <taxon>Pseudomonadota</taxon>
        <taxon>Gammaproteobacteria</taxon>
        <taxon>Moraxellales</taxon>
        <taxon>Moraxellaceae</taxon>
        <taxon>Psychrobacter</taxon>
    </lineage>
</organism>
<comment type="caution">
    <text evidence="1">The sequence shown here is derived from an EMBL/GenBank/DDBJ whole genome shotgun (WGS) entry which is preliminary data.</text>
</comment>
<evidence type="ECO:0000313" key="1">
    <source>
        <dbReference type="EMBL" id="MBO1529614.1"/>
    </source>
</evidence>
<sequence length="124" mass="14157">MNANERKKGLIMCFEFNKYAEVTELAVLCNKEYQARNYNRLFLRSEKSVFSIARLSKNPDGSCAVEYQEIKKSKKSDCLTYATSMQILTNDDFETLRCNAYDSVKSAIQALGELTCRKKEGPPC</sequence>
<dbReference type="Proteomes" id="UP000664554">
    <property type="component" value="Unassembled WGS sequence"/>
</dbReference>
<reference evidence="1 2" key="1">
    <citation type="submission" date="2021-03" db="EMBL/GenBank/DDBJ databases">
        <authorList>
            <person name="Shang D.-D."/>
            <person name="Du Z.-J."/>
            <person name="Chen G.-J."/>
        </authorList>
    </citation>
    <scope>NUCLEOTIDE SEQUENCE [LARGE SCALE GENOMIC DNA]</scope>
    <source>
        <strain evidence="1 2">F1192</strain>
    </source>
</reference>
<gene>
    <name evidence="1" type="ORF">J3492_00100</name>
</gene>
<evidence type="ECO:0000313" key="2">
    <source>
        <dbReference type="Proteomes" id="UP000664554"/>
    </source>
</evidence>
<accession>A0ABS3NJN3</accession>
<dbReference type="EMBL" id="JAGBKM010000001">
    <property type="protein sequence ID" value="MBO1529614.1"/>
    <property type="molecule type" value="Genomic_DNA"/>
</dbReference>
<name>A0ABS3NJN3_9GAMM</name>
<keyword evidence="2" id="KW-1185">Reference proteome</keyword>